<keyword evidence="3" id="KW-1185">Reference proteome</keyword>
<dbReference type="Proteomes" id="UP001257234">
    <property type="component" value="Unassembled WGS sequence"/>
</dbReference>
<feature type="transmembrane region" description="Helical" evidence="1">
    <location>
        <begin position="62"/>
        <end position="83"/>
    </location>
</feature>
<evidence type="ECO:0000313" key="3">
    <source>
        <dbReference type="Proteomes" id="UP001257234"/>
    </source>
</evidence>
<dbReference type="RefSeq" id="WP_309562198.1">
    <property type="nucleotide sequence ID" value="NZ_JAVJIU010000004.1"/>
</dbReference>
<keyword evidence="1" id="KW-1133">Transmembrane helix</keyword>
<evidence type="ECO:0000256" key="1">
    <source>
        <dbReference type="SAM" id="Phobius"/>
    </source>
</evidence>
<evidence type="ECO:0000313" key="2">
    <source>
        <dbReference type="EMBL" id="MDR5591335.1"/>
    </source>
</evidence>
<feature type="transmembrane region" description="Helical" evidence="1">
    <location>
        <begin position="34"/>
        <end position="56"/>
    </location>
</feature>
<organism evidence="2 3">
    <name type="scientific">Christiangramia sediminicola</name>
    <dbReference type="NCBI Taxonomy" id="3073267"/>
    <lineage>
        <taxon>Bacteria</taxon>
        <taxon>Pseudomonadati</taxon>
        <taxon>Bacteroidota</taxon>
        <taxon>Flavobacteriia</taxon>
        <taxon>Flavobacteriales</taxon>
        <taxon>Flavobacteriaceae</taxon>
        <taxon>Christiangramia</taxon>
    </lineage>
</organism>
<gene>
    <name evidence="2" type="ORF">RE431_11865</name>
</gene>
<keyword evidence="1" id="KW-0472">Membrane</keyword>
<sequence>MEKFILHAGRALARLRSGIDYFLQEKVQSSATHLILFILSIFIVFILSFSLIFGFQTITDNYLIFLFLFIIMLVILIWLAIFYESNKHLETGRHNFQVRDFKKSRLRFELINLDLNSEKEFKKLLHGFKVKHKINFTMGNKSGDSANHRILFVLFDELLLGGIQDLTGERKRRFFQLLMESFLMNNEPLKENTLKTSFSTWKNEQEKVNSRNQRKLIRQMLGKE</sequence>
<name>A0ABU1ESG7_9FLAO</name>
<protein>
    <submittedName>
        <fullName evidence="2">Uncharacterized protein</fullName>
    </submittedName>
</protein>
<reference evidence="3" key="1">
    <citation type="submission" date="2023-07" db="EMBL/GenBank/DDBJ databases">
        <title>Christiangramia sp. SM2212., a novel bacterium of the family Flavobacteriaceae isolated from the sea sediment.</title>
        <authorList>
            <person name="Wang J."/>
            <person name="Zhang X."/>
        </authorList>
    </citation>
    <scope>NUCLEOTIDE SEQUENCE [LARGE SCALE GENOMIC DNA]</scope>
    <source>
        <strain evidence="3">SM2212</strain>
    </source>
</reference>
<accession>A0ABU1ESG7</accession>
<dbReference type="EMBL" id="JAVJIU010000004">
    <property type="protein sequence ID" value="MDR5591335.1"/>
    <property type="molecule type" value="Genomic_DNA"/>
</dbReference>
<keyword evidence="1" id="KW-0812">Transmembrane</keyword>
<comment type="caution">
    <text evidence="2">The sequence shown here is derived from an EMBL/GenBank/DDBJ whole genome shotgun (WGS) entry which is preliminary data.</text>
</comment>
<proteinExistence type="predicted"/>